<reference evidence="2 3" key="1">
    <citation type="submission" date="2023-01" db="EMBL/GenBank/DDBJ databases">
        <title>Analysis of 21 Apiospora genomes using comparative genomics revels a genus with tremendous synthesis potential of carbohydrate active enzymes and secondary metabolites.</title>
        <authorList>
            <person name="Sorensen T."/>
        </authorList>
    </citation>
    <scope>NUCLEOTIDE SEQUENCE [LARGE SCALE GENOMIC DNA]</scope>
    <source>
        <strain evidence="2 3">CBS 83171</strain>
    </source>
</reference>
<proteinExistence type="predicted"/>
<feature type="region of interest" description="Disordered" evidence="1">
    <location>
        <begin position="278"/>
        <end position="329"/>
    </location>
</feature>
<feature type="compositionally biased region" description="Acidic residues" evidence="1">
    <location>
        <begin position="293"/>
        <end position="329"/>
    </location>
</feature>
<keyword evidence="2" id="KW-0687">Ribonucleoprotein</keyword>
<dbReference type="EMBL" id="JAQQWM010000003">
    <property type="protein sequence ID" value="KAK8071864.1"/>
    <property type="molecule type" value="Genomic_DNA"/>
</dbReference>
<evidence type="ECO:0000313" key="2">
    <source>
        <dbReference type="EMBL" id="KAK8071864.1"/>
    </source>
</evidence>
<evidence type="ECO:0000256" key="1">
    <source>
        <dbReference type="SAM" id="MobiDB-lite"/>
    </source>
</evidence>
<accession>A0ABR1VKU7</accession>
<sequence length="329" mass="37790">MDSHQSKCPHLPLEVWTRIIGFVTDCHYLPRVWLNCRRVSHAFKAATETAFIRKHLPHTHIEFDVRTKEVLRDVNENKVGLDDIVVKFSHLSEDRERAVFVGERPYEEDKCVRLSSGGGDVNDTVLPGLQIDFDKVEVSVLWKPMLSMLYGEAEYLKWARKVESQSPARIADNELAKLMAARVNACEISIDEFIQFAATSASKSIDKAQHEVRRQRLLRWHEKNGSLENSDVAIILSDSLKRPYLEWAQDGVLDDEFEDEHKYRRYEKGQGNFYDGLGFKFLGNTETGPSTDEKEEEDEDEEDEDGGPYSDEEEEEVSNTSSDNEEPES</sequence>
<dbReference type="GO" id="GO:1990904">
    <property type="term" value="C:ribonucleoprotein complex"/>
    <property type="evidence" value="ECO:0007669"/>
    <property type="project" value="UniProtKB-KW"/>
</dbReference>
<name>A0ABR1VKU7_9PEZI</name>
<keyword evidence="3" id="KW-1185">Reference proteome</keyword>
<gene>
    <name evidence="2" type="ORF">PG996_005212</name>
</gene>
<comment type="caution">
    <text evidence="2">The sequence shown here is derived from an EMBL/GenBank/DDBJ whole genome shotgun (WGS) entry which is preliminary data.</text>
</comment>
<dbReference type="Proteomes" id="UP001446871">
    <property type="component" value="Unassembled WGS sequence"/>
</dbReference>
<evidence type="ECO:0000313" key="3">
    <source>
        <dbReference type="Proteomes" id="UP001446871"/>
    </source>
</evidence>
<organism evidence="2 3">
    <name type="scientific">Apiospora saccharicola</name>
    <dbReference type="NCBI Taxonomy" id="335842"/>
    <lineage>
        <taxon>Eukaryota</taxon>
        <taxon>Fungi</taxon>
        <taxon>Dikarya</taxon>
        <taxon>Ascomycota</taxon>
        <taxon>Pezizomycotina</taxon>
        <taxon>Sordariomycetes</taxon>
        <taxon>Xylariomycetidae</taxon>
        <taxon>Amphisphaeriales</taxon>
        <taxon>Apiosporaceae</taxon>
        <taxon>Apiospora</taxon>
    </lineage>
</organism>
<protein>
    <submittedName>
        <fullName evidence="2">Heterogeneous nuclear ribonucleoprotein r</fullName>
    </submittedName>
</protein>